<reference evidence="3" key="1">
    <citation type="journal article" date="2019" name="Int. J. Syst. Evol. Microbiol.">
        <title>The Global Catalogue of Microorganisms (GCM) 10K type strain sequencing project: providing services to taxonomists for standard genome sequencing and annotation.</title>
        <authorList>
            <consortium name="The Broad Institute Genomics Platform"/>
            <consortium name="The Broad Institute Genome Sequencing Center for Infectious Disease"/>
            <person name="Wu L."/>
            <person name="Ma J."/>
        </authorList>
    </citation>
    <scope>NUCLEOTIDE SEQUENCE [LARGE SCALE GENOMIC DNA]</scope>
    <source>
        <strain evidence="3">CGMCC 1.10188</strain>
    </source>
</reference>
<evidence type="ECO:0000313" key="3">
    <source>
        <dbReference type="Proteomes" id="UP000603352"/>
    </source>
</evidence>
<proteinExistence type="predicted"/>
<keyword evidence="3" id="KW-1185">Reference proteome</keyword>
<keyword evidence="1" id="KW-1133">Transmembrane helix</keyword>
<protein>
    <submittedName>
        <fullName evidence="2">Uncharacterized protein</fullName>
    </submittedName>
</protein>
<organism evidence="2 3">
    <name type="scientific">Tistrella bauzanensis</name>
    <dbReference type="NCBI Taxonomy" id="657419"/>
    <lineage>
        <taxon>Bacteria</taxon>
        <taxon>Pseudomonadati</taxon>
        <taxon>Pseudomonadota</taxon>
        <taxon>Alphaproteobacteria</taxon>
        <taxon>Geminicoccales</taxon>
        <taxon>Geminicoccaceae</taxon>
        <taxon>Tistrella</taxon>
    </lineage>
</organism>
<accession>A0ABQ1I899</accession>
<sequence length="137" mass="14841">MWNPPSYLGPTGWANVTGGSTMSVFAVSASFARRAMFFTDTGYSWIIGRNMITRRRYGAELFVPDHRAGRYRLAMSDRLVAGQALTPGTCLSSPGGDYDVVFEENGDATVYECDKPTGERAIWSSGSAKARHADASG</sequence>
<comment type="caution">
    <text evidence="2">The sequence shown here is derived from an EMBL/GenBank/DDBJ whole genome shotgun (WGS) entry which is preliminary data.</text>
</comment>
<gene>
    <name evidence="2" type="ORF">GCM10011505_00840</name>
</gene>
<dbReference type="InterPro" id="IPR036426">
    <property type="entry name" value="Bulb-type_lectin_dom_sf"/>
</dbReference>
<dbReference type="Proteomes" id="UP000603352">
    <property type="component" value="Unassembled WGS sequence"/>
</dbReference>
<name>A0ABQ1I899_9PROT</name>
<dbReference type="Gene3D" id="2.90.10.10">
    <property type="entry name" value="Bulb-type lectin domain"/>
    <property type="match status" value="1"/>
</dbReference>
<evidence type="ECO:0000313" key="2">
    <source>
        <dbReference type="EMBL" id="GGB23463.1"/>
    </source>
</evidence>
<dbReference type="EMBL" id="BMDZ01000001">
    <property type="protein sequence ID" value="GGB23463.1"/>
    <property type="molecule type" value="Genomic_DNA"/>
</dbReference>
<keyword evidence="1" id="KW-0812">Transmembrane</keyword>
<keyword evidence="1" id="KW-0472">Membrane</keyword>
<feature type="transmembrane region" description="Helical" evidence="1">
    <location>
        <begin position="12"/>
        <end position="32"/>
    </location>
</feature>
<evidence type="ECO:0000256" key="1">
    <source>
        <dbReference type="SAM" id="Phobius"/>
    </source>
</evidence>